<dbReference type="EMBL" id="CP073100">
    <property type="protein sequence ID" value="QUE53296.1"/>
    <property type="molecule type" value="Genomic_DNA"/>
</dbReference>
<evidence type="ECO:0000313" key="4">
    <source>
        <dbReference type="EMBL" id="QUE53296.1"/>
    </source>
</evidence>
<dbReference type="GO" id="GO:0016829">
    <property type="term" value="F:lyase activity"/>
    <property type="evidence" value="ECO:0007669"/>
    <property type="project" value="UniProtKB-KW"/>
</dbReference>
<dbReference type="KEGG" id="lamb:KBB96_08615"/>
<keyword evidence="1" id="KW-0732">Signal</keyword>
<keyword evidence="5" id="KW-1185">Reference proteome</keyword>
<protein>
    <submittedName>
        <fullName evidence="4">Alginate lyase family protein</fullName>
    </submittedName>
</protein>
<dbReference type="Proteomes" id="UP000676169">
    <property type="component" value="Chromosome"/>
</dbReference>
<evidence type="ECO:0000259" key="3">
    <source>
        <dbReference type="Pfam" id="PF05426"/>
    </source>
</evidence>
<dbReference type="InterPro" id="IPR008397">
    <property type="entry name" value="Alginate_lyase_dom"/>
</dbReference>
<dbReference type="Gene3D" id="1.50.10.100">
    <property type="entry name" value="Chondroitin AC/alginate lyase"/>
    <property type="match status" value="1"/>
</dbReference>
<organism evidence="4 5">
    <name type="scientific">Luteolibacter ambystomatis</name>
    <dbReference type="NCBI Taxonomy" id="2824561"/>
    <lineage>
        <taxon>Bacteria</taxon>
        <taxon>Pseudomonadati</taxon>
        <taxon>Verrucomicrobiota</taxon>
        <taxon>Verrucomicrobiia</taxon>
        <taxon>Verrucomicrobiales</taxon>
        <taxon>Verrucomicrobiaceae</taxon>
        <taxon>Luteolibacter</taxon>
    </lineage>
</organism>
<sequence>MALDRERILVAAGKALQQKPISITDTRAPLSEGGPNDYYSNGDYWWPDPSKPDGLPYIKRDGESNPANFSQHRYCIRDLRDAVAALAAGYLATGEERYADKAAELLRVFFVDPKTRMNPALTYAQAIPGVSPGRGIGIIDTLHLIEIPPAIAAMEKTAAFRSGLKDDLQTWFREYSRWMIESANGKDEARARNNHAVAFDLQLAVFQRFCGDEAGLAERRKRFKEVFIPQQMAADGSFPAELARTKPYGYSIFQLDLMALLAEVLSTPDDNLWNFTLPDGRGMRRAVEFLAPYLADKSKWPRKPDVQAWEGWPARQPALLFAGIACDHPEYLQLWRRLPADPTDEEVRRNIAVTQPVLWLPRRAH</sequence>
<reference evidence="4" key="1">
    <citation type="submission" date="2021-04" db="EMBL/GenBank/DDBJ databases">
        <title>Luteolibacter sp. 32A isolated from the skin of an Anderson's salamander (Ambystoma andersonii).</title>
        <authorList>
            <person name="Spergser J."/>
            <person name="Busse H.-J."/>
        </authorList>
    </citation>
    <scope>NUCLEOTIDE SEQUENCE</scope>
    <source>
        <strain evidence="4">32A</strain>
    </source>
</reference>
<dbReference type="GO" id="GO:0042597">
    <property type="term" value="C:periplasmic space"/>
    <property type="evidence" value="ECO:0007669"/>
    <property type="project" value="InterPro"/>
</dbReference>
<dbReference type="SUPFAM" id="SSF48230">
    <property type="entry name" value="Chondroitin AC/alginate lyase"/>
    <property type="match status" value="1"/>
</dbReference>
<dbReference type="Pfam" id="PF05426">
    <property type="entry name" value="Alginate_lyase"/>
    <property type="match status" value="1"/>
</dbReference>
<evidence type="ECO:0000256" key="2">
    <source>
        <dbReference type="ARBA" id="ARBA00023239"/>
    </source>
</evidence>
<dbReference type="AlphaFoldDB" id="A0A975J3G1"/>
<accession>A0A975J3G1</accession>
<dbReference type="InterPro" id="IPR008929">
    <property type="entry name" value="Chondroitin_lyas"/>
</dbReference>
<feature type="domain" description="Alginate lyase" evidence="3">
    <location>
        <begin position="23"/>
        <end position="300"/>
    </location>
</feature>
<evidence type="ECO:0000313" key="5">
    <source>
        <dbReference type="Proteomes" id="UP000676169"/>
    </source>
</evidence>
<keyword evidence="2 4" id="KW-0456">Lyase</keyword>
<name>A0A975J3G1_9BACT</name>
<evidence type="ECO:0000256" key="1">
    <source>
        <dbReference type="ARBA" id="ARBA00022729"/>
    </source>
</evidence>
<proteinExistence type="predicted"/>
<gene>
    <name evidence="4" type="ORF">KBB96_08615</name>
</gene>